<dbReference type="PANTHER" id="PTHR46426:SF1">
    <property type="entry name" value="PROTEIN DISULFIDE-ISOMERASE TMX3"/>
    <property type="match status" value="1"/>
</dbReference>
<feature type="domain" description="Thioredoxin" evidence="10">
    <location>
        <begin position="254"/>
        <end position="379"/>
    </location>
</feature>
<feature type="region of interest" description="Disordered" evidence="7">
    <location>
        <begin position="176"/>
        <end position="275"/>
    </location>
</feature>
<evidence type="ECO:0000256" key="7">
    <source>
        <dbReference type="SAM" id="MobiDB-lite"/>
    </source>
</evidence>
<evidence type="ECO:0000256" key="3">
    <source>
        <dbReference type="ARBA" id="ARBA00022989"/>
    </source>
</evidence>
<keyword evidence="2 8" id="KW-0812">Transmembrane</keyword>
<evidence type="ECO:0000256" key="4">
    <source>
        <dbReference type="ARBA" id="ARBA00023136"/>
    </source>
</evidence>
<feature type="compositionally biased region" description="Basic and acidic residues" evidence="7">
    <location>
        <begin position="176"/>
        <end position="186"/>
    </location>
</feature>
<keyword evidence="3 8" id="KW-1133">Transmembrane helix</keyword>
<evidence type="ECO:0000313" key="12">
    <source>
        <dbReference type="Proteomes" id="UP000298138"/>
    </source>
</evidence>
<comment type="function">
    <text evidence="5">Probable disulfide isomerase, which participates in the folding of proteins containing disulfide bonds. May act as a dithiol oxidase. Acts as a regulator of endoplasmic reticulum-mitochondria contact sites via its ability to regulate redox signals.</text>
</comment>
<keyword evidence="4 8" id="KW-0472">Membrane</keyword>
<dbReference type="InterPro" id="IPR052250">
    <property type="entry name" value="PDI_TMX3"/>
</dbReference>
<dbReference type="InParanoid" id="A0A4S2MY44"/>
<feature type="coiled-coil region" evidence="6">
    <location>
        <begin position="519"/>
        <end position="570"/>
    </location>
</feature>
<feature type="domain" description="Thioredoxin" evidence="10">
    <location>
        <begin position="32"/>
        <end position="180"/>
    </location>
</feature>
<evidence type="ECO:0000313" key="11">
    <source>
        <dbReference type="EMBL" id="TGZ81526.1"/>
    </source>
</evidence>
<dbReference type="OrthoDB" id="72053at2759"/>
<dbReference type="SUPFAM" id="SSF52833">
    <property type="entry name" value="Thioredoxin-like"/>
    <property type="match status" value="3"/>
</dbReference>
<feature type="chain" id="PRO_5020331137" evidence="9">
    <location>
        <begin position="23"/>
        <end position="723"/>
    </location>
</feature>
<feature type="compositionally biased region" description="Basic and acidic residues" evidence="7">
    <location>
        <begin position="200"/>
        <end position="214"/>
    </location>
</feature>
<dbReference type="InterPro" id="IPR036249">
    <property type="entry name" value="Thioredoxin-like_sf"/>
</dbReference>
<evidence type="ECO:0000256" key="8">
    <source>
        <dbReference type="SAM" id="Phobius"/>
    </source>
</evidence>
<name>A0A4S2MY44_9PEZI</name>
<feature type="region of interest" description="Disordered" evidence="7">
    <location>
        <begin position="26"/>
        <end position="46"/>
    </location>
</feature>
<evidence type="ECO:0000256" key="2">
    <source>
        <dbReference type="ARBA" id="ARBA00022692"/>
    </source>
</evidence>
<dbReference type="GO" id="GO:0005789">
    <property type="term" value="C:endoplasmic reticulum membrane"/>
    <property type="evidence" value="ECO:0007669"/>
    <property type="project" value="UniProtKB-SubCell"/>
</dbReference>
<dbReference type="Pfam" id="PF00085">
    <property type="entry name" value="Thioredoxin"/>
    <property type="match status" value="2"/>
</dbReference>
<dbReference type="InterPro" id="IPR013766">
    <property type="entry name" value="Thioredoxin_domain"/>
</dbReference>
<sequence>MRFGALKLLLASLAFSTGYSSAVPASDGLAPRTPQDAAPAETAPPEIPEIPELTALNFRSTIEKGYWFVKGYSPTCPHCRRAAPVWKALGEHYLKTPPPNAGLSAPKDNAAGPSFTEVYDFHFADLNCLAYGDLCSELKIEAWPKFIIFKDGEEWDVYKHRAEITAMTQYMEETLDKIKPGSRPDEMPIIPVPKKKKSTTPKEESKEETPKKEAAAAPKGESPKDADVDKKPANADKKDTDADKKLAPKAEEQKPPAKPKLDQDRPNKLGQSVNLDSDSFQKRVMHSRDKWFIKFYAPWCGHCQAMAPAWFELGREMEGKLNIGEVNCDIEKNLCKTIGLRGYPTIYYFQNGEKVEYDGLRGVGDLVDFANQAVNSAVKDVDAESWNEIAKAENFEVAFLYFYDVATTSEDFAALDRLTLNLVGHAPLYKTQDDELAKKYKVYSRPKLMVLRDKKPTFYKVLAPQDIRHYDKVLNWMKSVWLPIVPELSAANSHEIMNRRYVVLGILDRRRQDDFIRAKKELKEAALEFMEQRETEEKNERKELRDKKQLRIEEAEDKNDERALKAAKNQRIQVSEKKEVVFAWVDGIFWERWIRSTYGIDPKEEHERIIINDEATKRYWDITVDNGPITASRSRILETLKAVLSSPPKIVPKSSTGRMESAYIFLTNSGTKILWGFVGTFALLALAFWGRGRIRRRAAGYFRLDGKEGLTSMLSGVAGGKKD</sequence>
<keyword evidence="9" id="KW-0732">Signal</keyword>
<organism evidence="11 12">
    <name type="scientific">Ascodesmis nigricans</name>
    <dbReference type="NCBI Taxonomy" id="341454"/>
    <lineage>
        <taxon>Eukaryota</taxon>
        <taxon>Fungi</taxon>
        <taxon>Dikarya</taxon>
        <taxon>Ascomycota</taxon>
        <taxon>Pezizomycotina</taxon>
        <taxon>Pezizomycetes</taxon>
        <taxon>Pezizales</taxon>
        <taxon>Ascodesmidaceae</taxon>
        <taxon>Ascodesmis</taxon>
    </lineage>
</organism>
<dbReference type="Proteomes" id="UP000298138">
    <property type="component" value="Unassembled WGS sequence"/>
</dbReference>
<feature type="compositionally biased region" description="Basic and acidic residues" evidence="7">
    <location>
        <begin position="221"/>
        <end position="267"/>
    </location>
</feature>
<dbReference type="EMBL" id="ML220119">
    <property type="protein sequence ID" value="TGZ81526.1"/>
    <property type="molecule type" value="Genomic_DNA"/>
</dbReference>
<evidence type="ECO:0000256" key="9">
    <source>
        <dbReference type="SAM" id="SignalP"/>
    </source>
</evidence>
<protein>
    <submittedName>
        <fullName evidence="11">Thioredoxin-domain-containing protein</fullName>
    </submittedName>
</protein>
<dbReference type="PROSITE" id="PS00194">
    <property type="entry name" value="THIOREDOXIN_1"/>
    <property type="match status" value="1"/>
</dbReference>
<keyword evidence="12" id="KW-1185">Reference proteome</keyword>
<dbReference type="PRINTS" id="PR00421">
    <property type="entry name" value="THIOREDOXIN"/>
</dbReference>
<dbReference type="PROSITE" id="PS51352">
    <property type="entry name" value="THIOREDOXIN_2"/>
    <property type="match status" value="2"/>
</dbReference>
<proteinExistence type="predicted"/>
<reference evidence="11 12" key="1">
    <citation type="submission" date="2019-04" db="EMBL/GenBank/DDBJ databases">
        <title>Comparative genomics and transcriptomics to analyze fruiting body development in filamentous ascomycetes.</title>
        <authorList>
            <consortium name="DOE Joint Genome Institute"/>
            <person name="Lutkenhaus R."/>
            <person name="Traeger S."/>
            <person name="Breuer J."/>
            <person name="Kuo A."/>
            <person name="Lipzen A."/>
            <person name="Pangilinan J."/>
            <person name="Dilworth D."/>
            <person name="Sandor L."/>
            <person name="Poggeler S."/>
            <person name="Barry K."/>
            <person name="Grigoriev I.V."/>
            <person name="Nowrousian M."/>
        </authorList>
    </citation>
    <scope>NUCLEOTIDE SEQUENCE [LARGE SCALE GENOMIC DNA]</scope>
    <source>
        <strain evidence="11 12">CBS 389.68</strain>
    </source>
</reference>
<dbReference type="FunCoup" id="A0A4S2MY44">
    <property type="interactions" value="95"/>
</dbReference>
<dbReference type="PANTHER" id="PTHR46426">
    <property type="entry name" value="PROTEIN DISULFIDE-ISOMERASE TMX3"/>
    <property type="match status" value="1"/>
</dbReference>
<dbReference type="STRING" id="341454.A0A4S2MY44"/>
<evidence type="ECO:0000256" key="5">
    <source>
        <dbReference type="ARBA" id="ARBA00045246"/>
    </source>
</evidence>
<feature type="transmembrane region" description="Helical" evidence="8">
    <location>
        <begin position="673"/>
        <end position="690"/>
    </location>
</feature>
<gene>
    <name evidence="11" type="ORF">EX30DRAFT_319114</name>
</gene>
<evidence type="ECO:0000256" key="6">
    <source>
        <dbReference type="SAM" id="Coils"/>
    </source>
</evidence>
<accession>A0A4S2MY44</accession>
<dbReference type="AlphaFoldDB" id="A0A4S2MY44"/>
<feature type="compositionally biased region" description="Low complexity" evidence="7">
    <location>
        <begin position="37"/>
        <end position="46"/>
    </location>
</feature>
<evidence type="ECO:0000256" key="1">
    <source>
        <dbReference type="ARBA" id="ARBA00004389"/>
    </source>
</evidence>
<dbReference type="Gene3D" id="3.40.30.10">
    <property type="entry name" value="Glutaredoxin"/>
    <property type="match status" value="2"/>
</dbReference>
<comment type="subcellular location">
    <subcellularLocation>
        <location evidence="1">Endoplasmic reticulum membrane</location>
        <topology evidence="1">Single-pass membrane protein</topology>
    </subcellularLocation>
</comment>
<keyword evidence="6" id="KW-0175">Coiled coil</keyword>
<dbReference type="CDD" id="cd02961">
    <property type="entry name" value="PDI_a_family"/>
    <property type="match status" value="2"/>
</dbReference>
<dbReference type="InterPro" id="IPR017937">
    <property type="entry name" value="Thioredoxin_CS"/>
</dbReference>
<feature type="signal peptide" evidence="9">
    <location>
        <begin position="1"/>
        <end position="22"/>
    </location>
</feature>
<evidence type="ECO:0000259" key="10">
    <source>
        <dbReference type="PROSITE" id="PS51352"/>
    </source>
</evidence>